<gene>
    <name evidence="2" type="ORF">HMPREF9725_00090</name>
</gene>
<proteinExistence type="predicted"/>
<dbReference type="AlphaFoldDB" id="M2BFE6"/>
<organism evidence="2">
    <name type="scientific">Treponema denticola H1-T</name>
    <dbReference type="NCBI Taxonomy" id="999431"/>
    <lineage>
        <taxon>Bacteria</taxon>
        <taxon>Pseudomonadati</taxon>
        <taxon>Spirochaetota</taxon>
        <taxon>Spirochaetia</taxon>
        <taxon>Spirochaetales</taxon>
        <taxon>Treponemataceae</taxon>
        <taxon>Treponema</taxon>
    </lineage>
</organism>
<name>M2BFE6_TREDN</name>
<evidence type="ECO:0000313" key="2">
    <source>
        <dbReference type="EMBL" id="EMB34551.1"/>
    </source>
</evidence>
<sequence>MAKLTALSNMGKASIANSGASELSVMVPIDTINLKDEFKNLFPLNGNMVDTITENILSDTYDKSQPIHVWKEGMILVDGHHRLAAAKKAGLKEIPVFYHYFKDLEEALAYAIKLQTDRRNLSDAELLKILQTLDQLKQVGRIALDSDKKSPGKSAEITAQKIGVSRSKVEKARTVQNKASEEIKKAVEDGEMSINAAYNIVQNESKEIEVSIILEPYSCELEMDEKQVKRIENFLKKENIKYSLVKKL</sequence>
<dbReference type="EMBL" id="AGDW01000001">
    <property type="protein sequence ID" value="EMB34551.1"/>
    <property type="molecule type" value="Genomic_DNA"/>
</dbReference>
<accession>M2BFE6</accession>
<dbReference type="SMART" id="SM00470">
    <property type="entry name" value="ParB"/>
    <property type="match status" value="1"/>
</dbReference>
<dbReference type="PATRIC" id="fig|999431.4.peg.93"/>
<reference evidence="2" key="1">
    <citation type="submission" date="2012-01" db="EMBL/GenBank/DDBJ databases">
        <title>The Genome Sequence of Treponema denticola H1-T.</title>
        <authorList>
            <consortium name="The Broad Institute Genome Sequencing Platform"/>
            <person name="Earl A."/>
            <person name="Ward D."/>
            <person name="Feldgarden M."/>
            <person name="Gevers D."/>
            <person name="Blanton J.M."/>
            <person name="Fenno C.J."/>
            <person name="Baranova O.V."/>
            <person name="Mathney J."/>
            <person name="Dewhirst F.E."/>
            <person name="Izard J."/>
            <person name="Young S.K."/>
            <person name="Zeng Q."/>
            <person name="Gargeya S."/>
            <person name="Fitzgerald M."/>
            <person name="Haas B."/>
            <person name="Abouelleil A."/>
            <person name="Alvarado L."/>
            <person name="Arachchi H.M."/>
            <person name="Berlin A."/>
            <person name="Chapman S.B."/>
            <person name="Gearin G."/>
            <person name="Goldberg J."/>
            <person name="Griggs A."/>
            <person name="Gujja S."/>
            <person name="Hansen M."/>
            <person name="Heiman D."/>
            <person name="Howarth C."/>
            <person name="Larimer J."/>
            <person name="Lui A."/>
            <person name="MacDonald P.J.P."/>
            <person name="McCowen C."/>
            <person name="Montmayeur A."/>
            <person name="Murphy C."/>
            <person name="Neiman D."/>
            <person name="Pearson M."/>
            <person name="Priest M."/>
            <person name="Roberts A."/>
            <person name="Saif S."/>
            <person name="Shea T."/>
            <person name="Sisk P."/>
            <person name="Stolte C."/>
            <person name="Sykes S."/>
            <person name="Wortman J."/>
            <person name="Nusbaum C."/>
            <person name="Birren B."/>
        </authorList>
    </citation>
    <scope>NUCLEOTIDE SEQUENCE [LARGE SCALE GENOMIC DNA]</scope>
    <source>
        <strain evidence="2">H1-T</strain>
    </source>
</reference>
<dbReference type="PANTHER" id="PTHR33375:SF1">
    <property type="entry name" value="CHROMOSOME-PARTITIONING PROTEIN PARB-RELATED"/>
    <property type="match status" value="1"/>
</dbReference>
<dbReference type="RefSeq" id="WP_002686780.1">
    <property type="nucleotide sequence ID" value="NZ_CM001794.1"/>
</dbReference>
<feature type="domain" description="ParB-like N-terminal" evidence="1">
    <location>
        <begin position="25"/>
        <end position="118"/>
    </location>
</feature>
<dbReference type="InterPro" id="IPR003115">
    <property type="entry name" value="ParB_N"/>
</dbReference>
<dbReference type="Gene3D" id="1.10.10.2830">
    <property type="match status" value="1"/>
</dbReference>
<dbReference type="GO" id="GO:0007059">
    <property type="term" value="P:chromosome segregation"/>
    <property type="evidence" value="ECO:0007669"/>
    <property type="project" value="TreeGrafter"/>
</dbReference>
<dbReference type="HOGENOM" id="CLU_085072_0_0_12"/>
<dbReference type="Gene3D" id="3.90.1530.30">
    <property type="match status" value="1"/>
</dbReference>
<dbReference type="GO" id="GO:0005694">
    <property type="term" value="C:chromosome"/>
    <property type="evidence" value="ECO:0007669"/>
    <property type="project" value="TreeGrafter"/>
</dbReference>
<protein>
    <recommendedName>
        <fullName evidence="1">ParB-like N-terminal domain-containing protein</fullName>
    </recommendedName>
</protein>
<dbReference type="Proteomes" id="UP000011708">
    <property type="component" value="Chromosome"/>
</dbReference>
<comment type="caution">
    <text evidence="2">The sequence shown here is derived from an EMBL/GenBank/DDBJ whole genome shotgun (WGS) entry which is preliminary data.</text>
</comment>
<dbReference type="InterPro" id="IPR036086">
    <property type="entry name" value="ParB/Sulfiredoxin_sf"/>
</dbReference>
<dbReference type="PANTHER" id="PTHR33375">
    <property type="entry name" value="CHROMOSOME-PARTITIONING PROTEIN PARB-RELATED"/>
    <property type="match status" value="1"/>
</dbReference>
<dbReference type="SUPFAM" id="SSF109709">
    <property type="entry name" value="KorB DNA-binding domain-like"/>
    <property type="match status" value="1"/>
</dbReference>
<dbReference type="InterPro" id="IPR050336">
    <property type="entry name" value="Chromosome_partition/occlusion"/>
</dbReference>
<dbReference type="SUPFAM" id="SSF110849">
    <property type="entry name" value="ParB/Sulfiredoxin"/>
    <property type="match status" value="1"/>
</dbReference>
<evidence type="ECO:0000259" key="1">
    <source>
        <dbReference type="SMART" id="SM00470"/>
    </source>
</evidence>